<gene>
    <name evidence="1" type="ORF">HPLM_LOCUS17135</name>
</gene>
<accession>A0A0N4WZ08</accession>
<reference evidence="3" key="1">
    <citation type="submission" date="2017-02" db="UniProtKB">
        <authorList>
            <consortium name="WormBaseParasite"/>
        </authorList>
    </citation>
    <scope>IDENTIFICATION</scope>
</reference>
<name>A0A0N4WZ08_HAEPC</name>
<keyword evidence="2" id="KW-1185">Reference proteome</keyword>
<sequence length="40" mass="4824">MKVQVWGKRVEQEIKLYTDCLLFCIIKQNLTFASSKEEFR</sequence>
<proteinExistence type="predicted"/>
<organism evidence="3">
    <name type="scientific">Haemonchus placei</name>
    <name type="common">Barber's pole worm</name>
    <dbReference type="NCBI Taxonomy" id="6290"/>
    <lineage>
        <taxon>Eukaryota</taxon>
        <taxon>Metazoa</taxon>
        <taxon>Ecdysozoa</taxon>
        <taxon>Nematoda</taxon>
        <taxon>Chromadorea</taxon>
        <taxon>Rhabditida</taxon>
        <taxon>Rhabditina</taxon>
        <taxon>Rhabditomorpha</taxon>
        <taxon>Strongyloidea</taxon>
        <taxon>Trichostrongylidae</taxon>
        <taxon>Haemonchus</taxon>
    </lineage>
</organism>
<evidence type="ECO:0000313" key="1">
    <source>
        <dbReference type="EMBL" id="VDO63562.1"/>
    </source>
</evidence>
<evidence type="ECO:0000313" key="2">
    <source>
        <dbReference type="Proteomes" id="UP000268014"/>
    </source>
</evidence>
<dbReference type="AlphaFoldDB" id="A0A0N4WZ08"/>
<reference evidence="1 2" key="2">
    <citation type="submission" date="2018-11" db="EMBL/GenBank/DDBJ databases">
        <authorList>
            <consortium name="Pathogen Informatics"/>
        </authorList>
    </citation>
    <scope>NUCLEOTIDE SEQUENCE [LARGE SCALE GENOMIC DNA]</scope>
    <source>
        <strain evidence="1 2">MHpl1</strain>
    </source>
</reference>
<dbReference type="Proteomes" id="UP000268014">
    <property type="component" value="Unassembled WGS sequence"/>
</dbReference>
<protein>
    <submittedName>
        <fullName evidence="1 3">Uncharacterized protein</fullName>
    </submittedName>
</protein>
<evidence type="ECO:0000313" key="3">
    <source>
        <dbReference type="WBParaSite" id="HPLM_0001714301-mRNA-1"/>
    </source>
</evidence>
<dbReference type="WBParaSite" id="HPLM_0001714301-mRNA-1">
    <property type="protein sequence ID" value="HPLM_0001714301-mRNA-1"/>
    <property type="gene ID" value="HPLM_0001714301"/>
</dbReference>
<dbReference type="EMBL" id="UZAF01019788">
    <property type="protein sequence ID" value="VDO63562.1"/>
    <property type="molecule type" value="Genomic_DNA"/>
</dbReference>